<reference evidence="1 2" key="1">
    <citation type="submission" date="2017-11" db="EMBL/GenBank/DDBJ databases">
        <title>The genome of Rhizophagus clarus HR1 reveals common genetic basis of auxotrophy among arbuscular mycorrhizal fungi.</title>
        <authorList>
            <person name="Kobayashi Y."/>
        </authorList>
    </citation>
    <scope>NUCLEOTIDE SEQUENCE [LARGE SCALE GENOMIC DNA]</scope>
    <source>
        <strain evidence="1 2">HR1</strain>
    </source>
</reference>
<evidence type="ECO:0008006" key="3">
    <source>
        <dbReference type="Google" id="ProtNLM"/>
    </source>
</evidence>
<proteinExistence type="predicted"/>
<dbReference type="Proteomes" id="UP000247702">
    <property type="component" value="Unassembled WGS sequence"/>
</dbReference>
<sequence>MGTVLTLSDGQPYIWKASDISNERITNIEVKSKVEEMLIKLGELKIPLLVVVTDSTPTYNAARYSK</sequence>
<accession>A0A2Z6R6X4</accession>
<organism evidence="1 2">
    <name type="scientific">Rhizophagus clarus</name>
    <dbReference type="NCBI Taxonomy" id="94130"/>
    <lineage>
        <taxon>Eukaryota</taxon>
        <taxon>Fungi</taxon>
        <taxon>Fungi incertae sedis</taxon>
        <taxon>Mucoromycota</taxon>
        <taxon>Glomeromycotina</taxon>
        <taxon>Glomeromycetes</taxon>
        <taxon>Glomerales</taxon>
        <taxon>Glomeraceae</taxon>
        <taxon>Rhizophagus</taxon>
    </lineage>
</organism>
<evidence type="ECO:0000313" key="1">
    <source>
        <dbReference type="EMBL" id="GBB98147.1"/>
    </source>
</evidence>
<evidence type="ECO:0000313" key="2">
    <source>
        <dbReference type="Proteomes" id="UP000247702"/>
    </source>
</evidence>
<name>A0A2Z6R6X4_9GLOM</name>
<comment type="caution">
    <text evidence="1">The sequence shown here is derived from an EMBL/GenBank/DDBJ whole genome shotgun (WGS) entry which is preliminary data.</text>
</comment>
<protein>
    <recommendedName>
        <fullName evidence="3">DUF659 domain-containing protein</fullName>
    </recommendedName>
</protein>
<dbReference type="EMBL" id="BEXD01002391">
    <property type="protein sequence ID" value="GBB98147.1"/>
    <property type="molecule type" value="Genomic_DNA"/>
</dbReference>
<gene>
    <name evidence="1" type="ORF">RclHR1_03150010</name>
</gene>
<dbReference type="STRING" id="94130.A0A2Z6R6X4"/>
<keyword evidence="2" id="KW-1185">Reference proteome</keyword>
<dbReference type="AlphaFoldDB" id="A0A2Z6R6X4"/>